<dbReference type="GO" id="GO:0005524">
    <property type="term" value="F:ATP binding"/>
    <property type="evidence" value="ECO:0007669"/>
    <property type="project" value="UniProtKB-KW"/>
</dbReference>
<evidence type="ECO:0000256" key="6">
    <source>
        <dbReference type="ARBA" id="ARBA00023186"/>
    </source>
</evidence>
<dbReference type="FunFam" id="1.10.560.10:FF:000038">
    <property type="entry name" value="Chaperonin containing TCP1 subunit 6B"/>
    <property type="match status" value="1"/>
</dbReference>
<evidence type="ECO:0000313" key="10">
    <source>
        <dbReference type="Proteomes" id="UP001445335"/>
    </source>
</evidence>
<dbReference type="Gene3D" id="3.50.7.10">
    <property type="entry name" value="GroEL"/>
    <property type="match status" value="1"/>
</dbReference>
<dbReference type="Gene3D" id="3.30.260.10">
    <property type="entry name" value="TCP-1-like chaperonin intermediate domain"/>
    <property type="match status" value="1"/>
</dbReference>
<dbReference type="InterPro" id="IPR027410">
    <property type="entry name" value="TCP-1-like_intermed_sf"/>
</dbReference>
<dbReference type="EMBL" id="JALJOU010000055">
    <property type="protein sequence ID" value="KAK9827690.1"/>
    <property type="molecule type" value="Genomic_DNA"/>
</dbReference>
<dbReference type="PROSITE" id="PS00751">
    <property type="entry name" value="TCP1_2"/>
    <property type="match status" value="1"/>
</dbReference>
<dbReference type="InterPro" id="IPR027413">
    <property type="entry name" value="GROEL-like_equatorial_sf"/>
</dbReference>
<dbReference type="FunFam" id="3.50.7.10:FF:000004">
    <property type="entry name" value="T-complex protein 1 subunit zeta"/>
    <property type="match status" value="1"/>
</dbReference>
<name>A0AAW1R2A6_9CHLO</name>
<keyword evidence="5 8" id="KW-0067">ATP-binding</keyword>
<dbReference type="InterPro" id="IPR017998">
    <property type="entry name" value="Chaperone_TCP-1"/>
</dbReference>
<keyword evidence="6 8" id="KW-0143">Chaperone</keyword>
<dbReference type="Pfam" id="PF00118">
    <property type="entry name" value="Cpn60_TCP1"/>
    <property type="match status" value="1"/>
</dbReference>
<proteinExistence type="inferred from homology"/>
<accession>A0AAW1R2A6</accession>
<dbReference type="GO" id="GO:0140662">
    <property type="term" value="F:ATP-dependent protein folding chaperone"/>
    <property type="evidence" value="ECO:0007669"/>
    <property type="project" value="InterPro"/>
</dbReference>
<comment type="caution">
    <text evidence="9">The sequence shown here is derived from an EMBL/GenBank/DDBJ whole genome shotgun (WGS) entry which is preliminary data.</text>
</comment>
<evidence type="ECO:0000256" key="5">
    <source>
        <dbReference type="ARBA" id="ARBA00022840"/>
    </source>
</evidence>
<dbReference type="PANTHER" id="PTHR11353">
    <property type="entry name" value="CHAPERONIN"/>
    <property type="match status" value="1"/>
</dbReference>
<evidence type="ECO:0000256" key="7">
    <source>
        <dbReference type="ARBA" id="ARBA00024677"/>
    </source>
</evidence>
<dbReference type="GO" id="GO:0051082">
    <property type="term" value="F:unfolded protein binding"/>
    <property type="evidence" value="ECO:0007669"/>
    <property type="project" value="InterPro"/>
</dbReference>
<dbReference type="AlphaFoldDB" id="A0AAW1R2A6"/>
<dbReference type="InterPro" id="IPR002423">
    <property type="entry name" value="Cpn60/GroEL/TCP-1"/>
</dbReference>
<dbReference type="NCBIfam" id="NF041083">
    <property type="entry name" value="thermosome_beta"/>
    <property type="match status" value="1"/>
</dbReference>
<evidence type="ECO:0000313" key="9">
    <source>
        <dbReference type="EMBL" id="KAK9827690.1"/>
    </source>
</evidence>
<reference evidence="9 10" key="1">
    <citation type="journal article" date="2024" name="Nat. Commun.">
        <title>Phylogenomics reveals the evolutionary origins of lichenization in chlorophyte algae.</title>
        <authorList>
            <person name="Puginier C."/>
            <person name="Libourel C."/>
            <person name="Otte J."/>
            <person name="Skaloud P."/>
            <person name="Haon M."/>
            <person name="Grisel S."/>
            <person name="Petersen M."/>
            <person name="Berrin J.G."/>
            <person name="Delaux P.M."/>
            <person name="Dal Grande F."/>
            <person name="Keller J."/>
        </authorList>
    </citation>
    <scope>NUCLEOTIDE SEQUENCE [LARGE SCALE GENOMIC DNA]</scope>
    <source>
        <strain evidence="9 10">SAG 245.80</strain>
    </source>
</reference>
<dbReference type="FunFam" id="1.10.560.10:FF:000058">
    <property type="entry name" value="T-complex protein 1 subunit zeta"/>
    <property type="match status" value="1"/>
</dbReference>
<dbReference type="Proteomes" id="UP001445335">
    <property type="component" value="Unassembled WGS sequence"/>
</dbReference>
<evidence type="ECO:0000256" key="1">
    <source>
        <dbReference type="ARBA" id="ARBA00004496"/>
    </source>
</evidence>
<keyword evidence="10" id="KW-1185">Reference proteome</keyword>
<evidence type="ECO:0008006" key="11">
    <source>
        <dbReference type="Google" id="ProtNLM"/>
    </source>
</evidence>
<sequence length="532" mass="57576">MAVKSLNSKAEVMGRSAALFMNINAAKGLHDVMRTNLGPKGTIKMLVGGSGDIKLTKDGNVLLREMQIQNPTAVMIARTAVAQDDITGDGTTSTVLLIGELMKQAERYLNEGTHPRVIVEGYEAAKKAALKFLDTFKVAAAPDDRELLRCVARTSLRTKVYEALADQLTDIVVDSVMAIRKPDEPIDLFMVELMHMKHKLDKDTRLVRGLVLDHGSRHPDMPKRVEDAHILTCNVSLEYEKSEVNAGFFYSSAEQREKLVAAERAVVDARVQKIIDLKRQVCGASGQGFVVINQKGIDPMSLDLLAKEGILALRRAKRRNMERLALACGGFAVNSVEELSPEALGHAGTVYEHVLGEEKYTFVEGVKNPHSVTILIKGPADHTLAQIKDAIRDGLRAVKNTIEDGAVVPGAGAFEVAAAHHLREVTRKEVAGRAKLGVAAFADALLGVPKTLAENSGYDAQDSIIALEEEVARGGVVGLDIATGEPCDPATAGIYDNYLVKRQVLESAPVVASQLLLVDEVIRAGMNMRRQG</sequence>
<organism evidence="9 10">
    <name type="scientific">Elliptochloris bilobata</name>
    <dbReference type="NCBI Taxonomy" id="381761"/>
    <lineage>
        <taxon>Eukaryota</taxon>
        <taxon>Viridiplantae</taxon>
        <taxon>Chlorophyta</taxon>
        <taxon>core chlorophytes</taxon>
        <taxon>Trebouxiophyceae</taxon>
        <taxon>Trebouxiophyceae incertae sedis</taxon>
        <taxon>Elliptochloris clade</taxon>
        <taxon>Elliptochloris</taxon>
    </lineage>
</organism>
<dbReference type="CDD" id="cd03342">
    <property type="entry name" value="TCP1_zeta"/>
    <property type="match status" value="1"/>
</dbReference>
<dbReference type="InterPro" id="IPR053374">
    <property type="entry name" value="TCP-1_chaperonin"/>
</dbReference>
<dbReference type="PROSITE" id="PS00750">
    <property type="entry name" value="TCP1_1"/>
    <property type="match status" value="1"/>
</dbReference>
<dbReference type="SUPFAM" id="SSF48592">
    <property type="entry name" value="GroEL equatorial domain-like"/>
    <property type="match status" value="1"/>
</dbReference>
<comment type="similarity">
    <text evidence="2 8">Belongs to the TCP-1 chaperonin family.</text>
</comment>
<gene>
    <name evidence="9" type="ORF">WJX81_000171</name>
</gene>
<dbReference type="GO" id="GO:0016887">
    <property type="term" value="F:ATP hydrolysis activity"/>
    <property type="evidence" value="ECO:0007669"/>
    <property type="project" value="InterPro"/>
</dbReference>
<dbReference type="FunFam" id="3.30.260.10:FF:000017">
    <property type="entry name" value="T-complex protein 1 subunit zeta"/>
    <property type="match status" value="1"/>
</dbReference>
<dbReference type="PRINTS" id="PR00304">
    <property type="entry name" value="TCOMPLEXTCP1"/>
</dbReference>
<dbReference type="SUPFAM" id="SSF54849">
    <property type="entry name" value="GroEL-intermediate domain like"/>
    <property type="match status" value="1"/>
</dbReference>
<evidence type="ECO:0000256" key="2">
    <source>
        <dbReference type="ARBA" id="ARBA00008020"/>
    </source>
</evidence>
<keyword evidence="4 8" id="KW-0547">Nucleotide-binding</keyword>
<evidence type="ECO:0000256" key="4">
    <source>
        <dbReference type="ARBA" id="ARBA00022741"/>
    </source>
</evidence>
<dbReference type="PROSITE" id="PS00995">
    <property type="entry name" value="TCP1_3"/>
    <property type="match status" value="1"/>
</dbReference>
<dbReference type="GO" id="GO:0005737">
    <property type="term" value="C:cytoplasm"/>
    <property type="evidence" value="ECO:0007669"/>
    <property type="project" value="UniProtKB-SubCell"/>
</dbReference>
<evidence type="ECO:0000256" key="3">
    <source>
        <dbReference type="ARBA" id="ARBA00022490"/>
    </source>
</evidence>
<comment type="function">
    <text evidence="7">Molecular chaperone; assists the folding of proteins upon ATP hydrolysis. Known to play a role, in vitro, in the folding of actin and tubulin.</text>
</comment>
<dbReference type="InterPro" id="IPR027409">
    <property type="entry name" value="GroEL-like_apical_dom_sf"/>
</dbReference>
<dbReference type="InterPro" id="IPR002194">
    <property type="entry name" value="Chaperonin_TCP-1_CS"/>
</dbReference>
<dbReference type="NCBIfam" id="TIGR02347">
    <property type="entry name" value="chap_CCT_zeta"/>
    <property type="match status" value="1"/>
</dbReference>
<protein>
    <recommendedName>
        <fullName evidence="11">Chaperonin</fullName>
    </recommendedName>
</protein>
<dbReference type="InterPro" id="IPR012722">
    <property type="entry name" value="Chap_CCT_zeta"/>
</dbReference>
<evidence type="ECO:0000256" key="8">
    <source>
        <dbReference type="RuleBase" id="RU004187"/>
    </source>
</evidence>
<dbReference type="SUPFAM" id="SSF52029">
    <property type="entry name" value="GroEL apical domain-like"/>
    <property type="match status" value="1"/>
</dbReference>
<comment type="subcellular location">
    <subcellularLocation>
        <location evidence="1">Cytoplasm</location>
    </subcellularLocation>
</comment>
<dbReference type="Gene3D" id="1.10.560.10">
    <property type="entry name" value="GroEL-like equatorial domain"/>
    <property type="match status" value="1"/>
</dbReference>
<keyword evidence="3" id="KW-0963">Cytoplasm</keyword>